<comment type="similarity">
    <text evidence="1">Belongs to the P-Pant transferase superfamily. Gsp/Sfp/HetI/AcpT family.</text>
</comment>
<feature type="domain" description="4'-phosphopantetheinyl transferase" evidence="3">
    <location>
        <begin position="133"/>
        <end position="202"/>
    </location>
</feature>
<dbReference type="Pfam" id="PF01648">
    <property type="entry name" value="ACPS"/>
    <property type="match status" value="1"/>
</dbReference>
<evidence type="ECO:0000313" key="4">
    <source>
        <dbReference type="EMBL" id="MBB6438034.1"/>
    </source>
</evidence>
<protein>
    <submittedName>
        <fullName evidence="4">4'-phosphopantetheinyl transferase</fullName>
        <ecNumber evidence="4">2.7.8.-</ecNumber>
    </submittedName>
</protein>
<evidence type="ECO:0000256" key="2">
    <source>
        <dbReference type="ARBA" id="ARBA00022679"/>
    </source>
</evidence>
<dbReference type="RefSeq" id="WP_185033852.1">
    <property type="nucleotide sequence ID" value="NZ_BNBN01000003.1"/>
</dbReference>
<keyword evidence="5" id="KW-1185">Reference proteome</keyword>
<dbReference type="PANTHER" id="PTHR12215:SF10">
    <property type="entry name" value="L-AMINOADIPATE-SEMIALDEHYDE DEHYDROGENASE-PHOSPHOPANTETHEINYL TRANSFERASE"/>
    <property type="match status" value="1"/>
</dbReference>
<comment type="caution">
    <text evidence="4">The sequence shown here is derived from an EMBL/GenBank/DDBJ whole genome shotgun (WGS) entry which is preliminary data.</text>
</comment>
<dbReference type="InterPro" id="IPR050559">
    <property type="entry name" value="P-Pant_transferase_sf"/>
</dbReference>
<sequence>MTHDLKWSDAPPGEVRDPVGIWIVRAPAGQHLSDGGPPPDWFDERERRRLASIPQPAGREAYVFAHWALRSVLGSSLGCSPRSVGFLRQPCPGCGGAHGRPAIRDPGPDSEALEFSMSHSGDHVAIGVAEATIGIDIESWPTPESVAGYLPFLHPKEQQWLGGRPDDELVRDFARLWTRKEAMAKATGQGMAAIMNRLDLTNQPLGWRVRQLLAPPGYEASFAVPASVHVDVTMHDELPEPMPEPVAMPEPVQV</sequence>
<gene>
    <name evidence="4" type="ORF">HNQ79_004538</name>
</gene>
<dbReference type="Proteomes" id="UP000540423">
    <property type="component" value="Unassembled WGS sequence"/>
</dbReference>
<dbReference type="EMBL" id="JACHEM010000012">
    <property type="protein sequence ID" value="MBB6438034.1"/>
    <property type="molecule type" value="Genomic_DNA"/>
</dbReference>
<dbReference type="PANTHER" id="PTHR12215">
    <property type="entry name" value="PHOSPHOPANTETHEINE TRANSFERASE"/>
    <property type="match status" value="1"/>
</dbReference>
<dbReference type="Gene3D" id="3.90.470.20">
    <property type="entry name" value="4'-phosphopantetheinyl transferase domain"/>
    <property type="match status" value="2"/>
</dbReference>
<name>A0A7X0HKH6_9ACTN</name>
<organism evidence="4 5">
    <name type="scientific">Streptomyces candidus</name>
    <dbReference type="NCBI Taxonomy" id="67283"/>
    <lineage>
        <taxon>Bacteria</taxon>
        <taxon>Bacillati</taxon>
        <taxon>Actinomycetota</taxon>
        <taxon>Actinomycetes</taxon>
        <taxon>Kitasatosporales</taxon>
        <taxon>Streptomycetaceae</taxon>
        <taxon>Streptomyces</taxon>
    </lineage>
</organism>
<accession>A0A7X0HKH6</accession>
<reference evidence="4 5" key="1">
    <citation type="submission" date="2020-08" db="EMBL/GenBank/DDBJ databases">
        <title>Genomic Encyclopedia of Type Strains, Phase IV (KMG-IV): sequencing the most valuable type-strain genomes for metagenomic binning, comparative biology and taxonomic classification.</title>
        <authorList>
            <person name="Goeker M."/>
        </authorList>
    </citation>
    <scope>NUCLEOTIDE SEQUENCE [LARGE SCALE GENOMIC DNA]</scope>
    <source>
        <strain evidence="4 5">DSM 40141</strain>
    </source>
</reference>
<keyword evidence="2 4" id="KW-0808">Transferase</keyword>
<dbReference type="GO" id="GO:0000287">
    <property type="term" value="F:magnesium ion binding"/>
    <property type="evidence" value="ECO:0007669"/>
    <property type="project" value="InterPro"/>
</dbReference>
<dbReference type="SUPFAM" id="SSF56214">
    <property type="entry name" value="4'-phosphopantetheinyl transferase"/>
    <property type="match status" value="2"/>
</dbReference>
<dbReference type="InterPro" id="IPR008278">
    <property type="entry name" value="4-PPantetheinyl_Trfase_dom"/>
</dbReference>
<proteinExistence type="inferred from homology"/>
<dbReference type="AlphaFoldDB" id="A0A7X0HKH6"/>
<dbReference type="GO" id="GO:0008897">
    <property type="term" value="F:holo-[acyl-carrier-protein] synthase activity"/>
    <property type="evidence" value="ECO:0007669"/>
    <property type="project" value="InterPro"/>
</dbReference>
<dbReference type="EC" id="2.7.8.-" evidence="4"/>
<dbReference type="GO" id="GO:0019878">
    <property type="term" value="P:lysine biosynthetic process via aminoadipic acid"/>
    <property type="evidence" value="ECO:0007669"/>
    <property type="project" value="TreeGrafter"/>
</dbReference>
<evidence type="ECO:0000259" key="3">
    <source>
        <dbReference type="Pfam" id="PF01648"/>
    </source>
</evidence>
<dbReference type="GO" id="GO:0005829">
    <property type="term" value="C:cytosol"/>
    <property type="evidence" value="ECO:0007669"/>
    <property type="project" value="TreeGrafter"/>
</dbReference>
<evidence type="ECO:0000313" key="5">
    <source>
        <dbReference type="Proteomes" id="UP000540423"/>
    </source>
</evidence>
<evidence type="ECO:0000256" key="1">
    <source>
        <dbReference type="ARBA" id="ARBA00010990"/>
    </source>
</evidence>
<dbReference type="InterPro" id="IPR037143">
    <property type="entry name" value="4-PPantetheinyl_Trfase_dom_sf"/>
</dbReference>